<organism evidence="7 8">
    <name type="scientific">Brevirhabdus pacifica</name>
    <dbReference type="NCBI Taxonomy" id="1267768"/>
    <lineage>
        <taxon>Bacteria</taxon>
        <taxon>Pseudomonadati</taxon>
        <taxon>Pseudomonadota</taxon>
        <taxon>Alphaproteobacteria</taxon>
        <taxon>Rhodobacterales</taxon>
        <taxon>Paracoccaceae</taxon>
        <taxon>Brevirhabdus</taxon>
    </lineage>
</organism>
<dbReference type="EMBL" id="CP019124">
    <property type="protein sequence ID" value="APX89941.1"/>
    <property type="molecule type" value="Genomic_DNA"/>
</dbReference>
<dbReference type="AlphaFoldDB" id="A0A1U7DIZ1"/>
<keyword evidence="3" id="KW-0583">PHB biosynthesis</keyword>
<dbReference type="PROSITE" id="PS00737">
    <property type="entry name" value="THIOLASE_2"/>
    <property type="match status" value="1"/>
</dbReference>
<dbReference type="InterPro" id="IPR020616">
    <property type="entry name" value="Thiolase_N"/>
</dbReference>
<dbReference type="RefSeq" id="WP_076979962.1">
    <property type="nucleotide sequence ID" value="NZ_CP019124.1"/>
</dbReference>
<dbReference type="PANTHER" id="PTHR18919:SF107">
    <property type="entry name" value="ACETYL-COA ACETYLTRANSFERASE, CYTOSOLIC"/>
    <property type="match status" value="1"/>
</dbReference>
<dbReference type="PIRSF" id="PIRSF000429">
    <property type="entry name" value="Ac-CoA_Ac_transf"/>
    <property type="match status" value="1"/>
</dbReference>
<dbReference type="InterPro" id="IPR020610">
    <property type="entry name" value="Thiolase_AS"/>
</dbReference>
<dbReference type="NCBIfam" id="TIGR01930">
    <property type="entry name" value="AcCoA-C-Actrans"/>
    <property type="match status" value="1"/>
</dbReference>
<dbReference type="PROSITE" id="PS00099">
    <property type="entry name" value="THIOLASE_3"/>
    <property type="match status" value="1"/>
</dbReference>
<evidence type="ECO:0000313" key="8">
    <source>
        <dbReference type="Proteomes" id="UP000187266"/>
    </source>
</evidence>
<proteinExistence type="inferred from homology"/>
<dbReference type="InterPro" id="IPR016039">
    <property type="entry name" value="Thiolase-like"/>
</dbReference>
<dbReference type="Pfam" id="PF00108">
    <property type="entry name" value="Thiolase_N"/>
    <property type="match status" value="1"/>
</dbReference>
<dbReference type="SUPFAM" id="SSF53901">
    <property type="entry name" value="Thiolase-like"/>
    <property type="match status" value="2"/>
</dbReference>
<dbReference type="PROSITE" id="PS00098">
    <property type="entry name" value="THIOLASE_1"/>
    <property type="match status" value="1"/>
</dbReference>
<name>A0A1U7DIZ1_9RHOB</name>
<dbReference type="Proteomes" id="UP000187266">
    <property type="component" value="Chromosome"/>
</dbReference>
<dbReference type="InterPro" id="IPR002155">
    <property type="entry name" value="Thiolase"/>
</dbReference>
<evidence type="ECO:0000313" key="7">
    <source>
        <dbReference type="EMBL" id="APX89941.1"/>
    </source>
</evidence>
<comment type="pathway">
    <text evidence="5">Metabolic intermediate biosynthesis; (R)-mevalonate biosynthesis; (R)-mevalonate from acetyl-CoA: step 1/3.</text>
</comment>
<evidence type="ECO:0000256" key="6">
    <source>
        <dbReference type="RuleBase" id="RU003557"/>
    </source>
</evidence>
<keyword evidence="8" id="KW-1185">Reference proteome</keyword>
<dbReference type="STRING" id="1267768.BV394_09610"/>
<dbReference type="GO" id="GO:0042619">
    <property type="term" value="P:poly-hydroxybutyrate biosynthetic process"/>
    <property type="evidence" value="ECO:0007669"/>
    <property type="project" value="UniProtKB-KW"/>
</dbReference>
<dbReference type="GO" id="GO:0044281">
    <property type="term" value="P:small molecule metabolic process"/>
    <property type="evidence" value="ECO:0007669"/>
    <property type="project" value="UniProtKB-ARBA"/>
</dbReference>
<dbReference type="GO" id="GO:0003988">
    <property type="term" value="F:acetyl-CoA C-acyltransferase activity"/>
    <property type="evidence" value="ECO:0007669"/>
    <property type="project" value="UniProtKB-ARBA"/>
</dbReference>
<dbReference type="Gene3D" id="3.40.47.10">
    <property type="match status" value="2"/>
</dbReference>
<keyword evidence="2 6" id="KW-0808">Transferase</keyword>
<evidence type="ECO:0000256" key="4">
    <source>
        <dbReference type="ARBA" id="ARBA00023315"/>
    </source>
</evidence>
<dbReference type="CDD" id="cd00751">
    <property type="entry name" value="thiolase"/>
    <property type="match status" value="1"/>
</dbReference>
<dbReference type="InterPro" id="IPR020613">
    <property type="entry name" value="Thiolase_CS"/>
</dbReference>
<reference evidence="7 8" key="1">
    <citation type="submission" date="2017-01" db="EMBL/GenBank/DDBJ databases">
        <title>Genomic analysis of Xuhuaishuia manganoxidans DY6-4.</title>
        <authorList>
            <person name="Wang X."/>
        </authorList>
    </citation>
    <scope>NUCLEOTIDE SEQUENCE [LARGE SCALE GENOMIC DNA]</scope>
    <source>
        <strain evidence="7 8">DY6-4</strain>
    </source>
</reference>
<accession>A0A2M9DAS6</accession>
<evidence type="ECO:0000256" key="2">
    <source>
        <dbReference type="ARBA" id="ARBA00022679"/>
    </source>
</evidence>
<evidence type="ECO:0000256" key="5">
    <source>
        <dbReference type="ARBA" id="ARBA00037924"/>
    </source>
</evidence>
<dbReference type="Pfam" id="PF02803">
    <property type="entry name" value="Thiolase_C"/>
    <property type="match status" value="1"/>
</dbReference>
<evidence type="ECO:0000256" key="1">
    <source>
        <dbReference type="ARBA" id="ARBA00010982"/>
    </source>
</evidence>
<gene>
    <name evidence="7" type="ORF">BV394_09610</name>
</gene>
<dbReference type="FunFam" id="3.40.47.10:FF:000010">
    <property type="entry name" value="Acetyl-CoA acetyltransferase (Thiolase)"/>
    <property type="match status" value="1"/>
</dbReference>
<dbReference type="InterPro" id="IPR020617">
    <property type="entry name" value="Thiolase_C"/>
</dbReference>
<comment type="similarity">
    <text evidence="1 6">Belongs to the thiolase-like superfamily. Thiolase family.</text>
</comment>
<dbReference type="InterPro" id="IPR020615">
    <property type="entry name" value="Thiolase_acyl_enz_int_AS"/>
</dbReference>
<accession>A0A1U7DIZ1</accession>
<protein>
    <submittedName>
        <fullName evidence="7">Acetyl-CoA acetyltransferase</fullName>
    </submittedName>
</protein>
<dbReference type="NCBIfam" id="NF006552">
    <property type="entry name" value="PRK09051.1"/>
    <property type="match status" value="1"/>
</dbReference>
<evidence type="ECO:0000256" key="3">
    <source>
        <dbReference type="ARBA" id="ARBA00022752"/>
    </source>
</evidence>
<dbReference type="PANTHER" id="PTHR18919">
    <property type="entry name" value="ACETYL-COA C-ACYLTRANSFERASE"/>
    <property type="match status" value="1"/>
</dbReference>
<sequence length="391" mass="40311">MNDIVILSGARTAIGTFGGSLAGTPPIELATTVSTAALDRAGVEPGRIGHVVFGHVINTEPRDMYLSRVAAMGAGVPDTVPAMNVNRLCGSGVQAIVSVIQSLMLGDAEFGLAGGSENMSRAPYILPNARWGQKMGDMGGQDMMLGALNCPFGTGHMGVTAENVAAEHKITREDQDAFALESQARAARAISEGRFTDQIVPVEVRRGRETVEFATDEHPKATDAAALAKLRAVFQKDGTVTAGNASGINDGAAAVVLARADAAEAAGLKPRARVLGYAHAGVRPEVMGIGPVPAVERLLERTGLKAEDFDVIESNEAFAAQALAVSGKLGFDPDKVNPNGGAIALGHPVGATGAIITVKALHELERTGGRRALITMCIGGGQGIALAIERI</sequence>
<keyword evidence="4 6" id="KW-0012">Acyltransferase</keyword>
<dbReference type="OrthoDB" id="9764638at2"/>